<comment type="caution">
    <text evidence="4">The sequence shown here is derived from an EMBL/GenBank/DDBJ whole genome shotgun (WGS) entry which is preliminary data.</text>
</comment>
<feature type="transmembrane region" description="Helical" evidence="2">
    <location>
        <begin position="58"/>
        <end position="75"/>
    </location>
</feature>
<keyword evidence="2" id="KW-0472">Membrane</keyword>
<feature type="compositionally biased region" description="Polar residues" evidence="1">
    <location>
        <begin position="1"/>
        <end position="21"/>
    </location>
</feature>
<dbReference type="AlphaFoldDB" id="A0AAW0C7I1"/>
<feature type="region of interest" description="Disordered" evidence="1">
    <location>
        <begin position="1"/>
        <end position="28"/>
    </location>
</feature>
<gene>
    <name evidence="4" type="ORF">VNI00_012147</name>
</gene>
<name>A0AAW0C7I1_9AGAR</name>
<dbReference type="Pfam" id="PF20153">
    <property type="entry name" value="DUF6535"/>
    <property type="match status" value="1"/>
</dbReference>
<sequence>MASTSYTDSGPTTMHGRSTTPVEERRSFTTEESLETLLKLVNKYDGGIVKNWKEDIDTLLVFAGLFAAVVTAFAVESNKLLSQDSGDATLPSIGRLLVKRGYEWWRAVTPPPDWFFSDIRVLAAFDDTPDPINLKVYELRALDWATRMFQDSPSMVPHFPKHHTNLPIWETLTESDVQEELRDAKRFRESRAEGLGWYTTVARSPRIPDPGLHSDVGIQVLTFRQYWLTLVDLERVSTGVVRDLKDSIDRFKNLKLDKAIGIRFLRAIFHPRCSDASLESLLPVCQYSWNSYPGVEEDGDERLAFMAVLIKHLQRGDTGRRSCLLTHTSGQEFIRFIHKKVIHHELYEPRGWDRERELRNMLMGEWTKATRSIPGLDPLPNDRPPAEGP</sequence>
<evidence type="ECO:0000313" key="4">
    <source>
        <dbReference type="EMBL" id="KAK7034740.1"/>
    </source>
</evidence>
<dbReference type="EMBL" id="JAYKXP010000055">
    <property type="protein sequence ID" value="KAK7034740.1"/>
    <property type="molecule type" value="Genomic_DNA"/>
</dbReference>
<evidence type="ECO:0000256" key="2">
    <source>
        <dbReference type="SAM" id="Phobius"/>
    </source>
</evidence>
<keyword evidence="2" id="KW-0812">Transmembrane</keyword>
<dbReference type="Proteomes" id="UP001383192">
    <property type="component" value="Unassembled WGS sequence"/>
</dbReference>
<proteinExistence type="predicted"/>
<feature type="domain" description="DUF6535" evidence="3">
    <location>
        <begin position="36"/>
        <end position="90"/>
    </location>
</feature>
<keyword evidence="5" id="KW-1185">Reference proteome</keyword>
<organism evidence="4 5">
    <name type="scientific">Paramarasmius palmivorus</name>
    <dbReference type="NCBI Taxonomy" id="297713"/>
    <lineage>
        <taxon>Eukaryota</taxon>
        <taxon>Fungi</taxon>
        <taxon>Dikarya</taxon>
        <taxon>Basidiomycota</taxon>
        <taxon>Agaricomycotina</taxon>
        <taxon>Agaricomycetes</taxon>
        <taxon>Agaricomycetidae</taxon>
        <taxon>Agaricales</taxon>
        <taxon>Marasmiineae</taxon>
        <taxon>Marasmiaceae</taxon>
        <taxon>Paramarasmius</taxon>
    </lineage>
</organism>
<dbReference type="InterPro" id="IPR045338">
    <property type="entry name" value="DUF6535"/>
</dbReference>
<evidence type="ECO:0000313" key="5">
    <source>
        <dbReference type="Proteomes" id="UP001383192"/>
    </source>
</evidence>
<protein>
    <recommendedName>
        <fullName evidence="3">DUF6535 domain-containing protein</fullName>
    </recommendedName>
</protein>
<accession>A0AAW0C7I1</accession>
<keyword evidence="2" id="KW-1133">Transmembrane helix</keyword>
<evidence type="ECO:0000259" key="3">
    <source>
        <dbReference type="Pfam" id="PF20153"/>
    </source>
</evidence>
<reference evidence="4 5" key="1">
    <citation type="submission" date="2024-01" db="EMBL/GenBank/DDBJ databases">
        <title>A draft genome for a cacao thread blight-causing isolate of Paramarasmius palmivorus.</title>
        <authorList>
            <person name="Baruah I.K."/>
            <person name="Bukari Y."/>
            <person name="Amoako-Attah I."/>
            <person name="Meinhardt L.W."/>
            <person name="Bailey B.A."/>
            <person name="Cohen S.P."/>
        </authorList>
    </citation>
    <scope>NUCLEOTIDE SEQUENCE [LARGE SCALE GENOMIC DNA]</scope>
    <source>
        <strain evidence="4 5">GH-12</strain>
    </source>
</reference>
<evidence type="ECO:0000256" key="1">
    <source>
        <dbReference type="SAM" id="MobiDB-lite"/>
    </source>
</evidence>